<evidence type="ECO:0000313" key="3">
    <source>
        <dbReference type="Proteomes" id="UP000680656"/>
    </source>
</evidence>
<dbReference type="RefSeq" id="WP_214420151.1">
    <property type="nucleotide sequence ID" value="NZ_CP075546.1"/>
</dbReference>
<dbReference type="GeneID" id="65095943"/>
<dbReference type="EMBL" id="CP075546">
    <property type="protein sequence ID" value="QVV89354.1"/>
    <property type="molecule type" value="Genomic_DNA"/>
</dbReference>
<protein>
    <submittedName>
        <fullName evidence="2">Uncharacterized protein</fullName>
    </submittedName>
</protein>
<dbReference type="AlphaFoldDB" id="A0A8E7EJQ4"/>
<sequence>MAFDRRSEILRALHLISSPGRVVEVRIITNDGIGSGYFDNFEKLADQVCILDDNPQIRGIYITLNEVNPALLARRANRIIIRLSKKDATTADKDIIRRHWLPIDIDPVRPSGVSSSDEEHKYAMNKAQEISAYLQSVGWPEPIIADSGNGAHLLCKIDLPNDEAATDLVKNCLTALSARFSDDICTIDTANYNAARIWKLYGTRTRKGDNTPPRSHRVASLTEEPASLPLTGCDHLTTLASLYPTETGTRPSGKTTSKNLLSDNPVDLASWLSRYNIGYTRKPYGDGTLFILDQCPFSDAHQDGAYAIQFKSGAIFAGCHHNSYGGGIQRWKDLKQKYEGTPYTEDRLSRIKKENARKRYLAEQNLLGDLQSSDTHETTDLDDLEDSKNSGSSKSHPRKKKKAQKSGIHKENHSDFEYEENPEIIQKAEEILREGHPVQYMRETFALDHVGDQVVAECLILSLASRIVINSKGLHVSITGDSGKGKSHAIDTMLAQVPEEFRLSGRISDKALFYSQDLKPGTVIALDDVSLSEQMQEILKGVITSFLKPFKYRTVTKDRNGITCTIPERCVWWVAKVEGVGDDQIFNRMLTAWIDDSEEQDKKVLERTLREAAQIPPAVSSVREEILVIRQIWRMVEDTFVIIPYAEQIEFQSVANRRNPDMLLDLIKTNAALMQFQRERKTVDGTEYIIASMDDFKQAVRLYNALNGDTGGQITKLTRNESSLIEAIRMLNQEELTVLDIQRVTGWTNSAISKLLNGYASRGHIYSGLLQKCPAISFYDRSVTVGDVGQTTHRRSKVYVWDNSLYYAWVKGGAVSLRQSEDDHHHDDSSPPDDPEDDFRKFSAETDRFSAPAENERTSDLSHNSTCTHILRDRESFSAAGTLTEGAEDIRRSTGDHVCEPLCPDLVAENELLISTDQSSLSDQSHKSGRINSENNRKHAEKIAATIKPDEYLRIEGWPEKKPCHLCGRSLVQYRKRSHQKGEEPAFLCADCYNKAVSRHVASIIPLPGLISTDQMVRLNASAGKCHVCNTNPLIWYDHTAHLGLCDACYLREQSKKSEGGSSCTQ</sequence>
<feature type="compositionally biased region" description="Basic and acidic residues" evidence="1">
    <location>
        <begin position="846"/>
        <end position="860"/>
    </location>
</feature>
<name>A0A8E7EJQ4_9EURY</name>
<reference evidence="2 3" key="1">
    <citation type="submission" date="2021-05" db="EMBL/GenBank/DDBJ databases">
        <title>A novel Methanospirillum isolate from a pyrite-forming mixed culture.</title>
        <authorList>
            <person name="Bunk B."/>
            <person name="Sproer C."/>
            <person name="Spring S."/>
            <person name="Pester M."/>
        </authorList>
    </citation>
    <scope>NUCLEOTIDE SEQUENCE [LARGE SCALE GENOMIC DNA]</scope>
    <source>
        <strain evidence="2 3">J.3.6.1-F.2.7.3</strain>
    </source>
</reference>
<feature type="compositionally biased region" description="Basic residues" evidence="1">
    <location>
        <begin position="395"/>
        <end position="404"/>
    </location>
</feature>
<feature type="region of interest" description="Disordered" evidence="1">
    <location>
        <begin position="917"/>
        <end position="938"/>
    </location>
</feature>
<dbReference type="Proteomes" id="UP000680656">
    <property type="component" value="Chromosome"/>
</dbReference>
<dbReference type="InterPro" id="IPR027417">
    <property type="entry name" value="P-loop_NTPase"/>
</dbReference>
<feature type="region of interest" description="Disordered" evidence="1">
    <location>
        <begin position="819"/>
        <end position="840"/>
    </location>
</feature>
<proteinExistence type="predicted"/>
<keyword evidence="3" id="KW-1185">Reference proteome</keyword>
<feature type="compositionally biased region" description="Basic and acidic residues" evidence="1">
    <location>
        <begin position="819"/>
        <end position="829"/>
    </location>
</feature>
<evidence type="ECO:0000313" key="2">
    <source>
        <dbReference type="EMBL" id="QVV89354.1"/>
    </source>
</evidence>
<feature type="region of interest" description="Disordered" evidence="1">
    <location>
        <begin position="367"/>
        <end position="421"/>
    </location>
</feature>
<dbReference type="KEGG" id="mrtj:KHC33_02125"/>
<organism evidence="2 3">
    <name type="scientific">Methanospirillum purgamenti</name>
    <dbReference type="NCBI Taxonomy" id="2834276"/>
    <lineage>
        <taxon>Archaea</taxon>
        <taxon>Methanobacteriati</taxon>
        <taxon>Methanobacteriota</taxon>
        <taxon>Stenosarchaea group</taxon>
        <taxon>Methanomicrobia</taxon>
        <taxon>Methanomicrobiales</taxon>
        <taxon>Methanospirillaceae</taxon>
        <taxon>Methanospirillum</taxon>
    </lineage>
</organism>
<gene>
    <name evidence="2" type="ORF">KHC33_02125</name>
</gene>
<evidence type="ECO:0000256" key="1">
    <source>
        <dbReference type="SAM" id="MobiDB-lite"/>
    </source>
</evidence>
<feature type="region of interest" description="Disordered" evidence="1">
    <location>
        <begin position="846"/>
        <end position="865"/>
    </location>
</feature>
<dbReference type="Gene3D" id="3.40.50.300">
    <property type="entry name" value="P-loop containing nucleotide triphosphate hydrolases"/>
    <property type="match status" value="1"/>
</dbReference>
<accession>A0A8E7EJQ4</accession>